<dbReference type="PANTHER" id="PTHR34374">
    <property type="entry name" value="LARGE RIBOSOMAL RNA SUBUNIT ACCUMULATION PROTEIN YCED HOMOLOG 1, CHLOROPLASTIC"/>
    <property type="match status" value="1"/>
</dbReference>
<comment type="caution">
    <text evidence="1">The sequence shown here is derived from an EMBL/GenBank/DDBJ whole genome shotgun (WGS) entry which is preliminary data.</text>
</comment>
<name>W9GGI9_9MICO</name>
<dbReference type="InterPro" id="IPR003772">
    <property type="entry name" value="YceD"/>
</dbReference>
<proteinExistence type="predicted"/>
<organism evidence="1 2">
    <name type="scientific">Intrasporangium chromatireducens Q5-1</name>
    <dbReference type="NCBI Taxonomy" id="584657"/>
    <lineage>
        <taxon>Bacteria</taxon>
        <taxon>Bacillati</taxon>
        <taxon>Actinomycetota</taxon>
        <taxon>Actinomycetes</taxon>
        <taxon>Micrococcales</taxon>
        <taxon>Intrasporangiaceae</taxon>
        <taxon>Intrasporangium</taxon>
    </lineage>
</organism>
<dbReference type="EMBL" id="AWQS01000120">
    <property type="protein sequence ID" value="EWT05356.1"/>
    <property type="molecule type" value="Genomic_DNA"/>
</dbReference>
<sequence length="191" mass="20946">MDRLDPRSPLVISTRELTRRPGTMQELHRTVELPEDLGTDIISIKAGSPVEVEVRLESVVEGVLVTGSVRGTATGACVRCLDPVDLPVEGTFQELFAYTDRAAHHHEVGADSDEDGVYELVGDLVDLEPVIRDAVVPTLPFQPVCREDCPGLCPECGIRLADDPEHHHEVIDPRWSALSGLLGDDPQEKRK</sequence>
<dbReference type="AlphaFoldDB" id="W9GGI9"/>
<dbReference type="PANTHER" id="PTHR34374:SF1">
    <property type="entry name" value="LARGE RIBOSOMAL RNA SUBUNIT ACCUMULATION PROTEIN YCED HOMOLOG 1, CHLOROPLASTIC"/>
    <property type="match status" value="1"/>
</dbReference>
<gene>
    <name evidence="1" type="ORF">N864_05150</name>
</gene>
<accession>W9GGI9</accession>
<dbReference type="OrthoDB" id="9790372at2"/>
<dbReference type="Pfam" id="PF02620">
    <property type="entry name" value="YceD"/>
    <property type="match status" value="1"/>
</dbReference>
<dbReference type="RefSeq" id="WP_034717771.1">
    <property type="nucleotide sequence ID" value="NZ_AWQS01000120.1"/>
</dbReference>
<protein>
    <submittedName>
        <fullName evidence="1">Metal-binding protein</fullName>
    </submittedName>
</protein>
<evidence type="ECO:0000313" key="2">
    <source>
        <dbReference type="Proteomes" id="UP000019494"/>
    </source>
</evidence>
<reference evidence="2" key="1">
    <citation type="submission" date="2013-08" db="EMBL/GenBank/DDBJ databases">
        <title>Intrasporangium oryzae NRRL B-24470.</title>
        <authorList>
            <person name="Liu H."/>
            <person name="Wang G."/>
        </authorList>
    </citation>
    <scope>NUCLEOTIDE SEQUENCE [LARGE SCALE GENOMIC DNA]</scope>
    <source>
        <strain evidence="2">Q5-1</strain>
    </source>
</reference>
<dbReference type="PATRIC" id="fig|584657.3.peg.2756"/>
<evidence type="ECO:0000313" key="1">
    <source>
        <dbReference type="EMBL" id="EWT05356.1"/>
    </source>
</evidence>
<dbReference type="Proteomes" id="UP000019494">
    <property type="component" value="Unassembled WGS sequence"/>
</dbReference>
<keyword evidence="2" id="KW-1185">Reference proteome</keyword>